<dbReference type="InterPro" id="IPR003495">
    <property type="entry name" value="CobW/HypB/UreG_nucleotide-bd"/>
</dbReference>
<comment type="catalytic activity">
    <reaction evidence="5">
        <text>GTP + H2O = GDP + phosphate + H(+)</text>
        <dbReference type="Rhea" id="RHEA:19669"/>
        <dbReference type="ChEBI" id="CHEBI:15377"/>
        <dbReference type="ChEBI" id="CHEBI:15378"/>
        <dbReference type="ChEBI" id="CHEBI:37565"/>
        <dbReference type="ChEBI" id="CHEBI:43474"/>
        <dbReference type="ChEBI" id="CHEBI:58189"/>
    </reaction>
    <physiologicalReaction direction="left-to-right" evidence="5">
        <dbReference type="Rhea" id="RHEA:19670"/>
    </physiologicalReaction>
</comment>
<dbReference type="PANTHER" id="PTHR13748:SF62">
    <property type="entry name" value="COBW DOMAIN-CONTAINING PROTEIN"/>
    <property type="match status" value="1"/>
</dbReference>
<dbReference type="Proteomes" id="UP000325517">
    <property type="component" value="Chromosome"/>
</dbReference>
<dbReference type="Gene3D" id="3.30.1220.10">
    <property type="entry name" value="CobW-like, C-terminal domain"/>
    <property type="match status" value="1"/>
</dbReference>
<proteinExistence type="inferred from homology"/>
<dbReference type="RefSeq" id="WP_151698580.1">
    <property type="nucleotide sequence ID" value="NZ_CP031223.1"/>
</dbReference>
<accession>A0A5J6SI78</accession>
<keyword evidence="1" id="KW-0547">Nucleotide-binding</keyword>
<dbReference type="SUPFAM" id="SSF52540">
    <property type="entry name" value="P-loop containing nucleoside triphosphate hydrolases"/>
    <property type="match status" value="1"/>
</dbReference>
<keyword evidence="3" id="KW-0143">Chaperone</keyword>
<dbReference type="AlphaFoldDB" id="A0A5J6SI78"/>
<dbReference type="InterPro" id="IPR027417">
    <property type="entry name" value="P-loop_NTPase"/>
</dbReference>
<organism evidence="8 9">
    <name type="scientific">Psychrobacillus glaciei</name>
    <dbReference type="NCBI Taxonomy" id="2283160"/>
    <lineage>
        <taxon>Bacteria</taxon>
        <taxon>Bacillati</taxon>
        <taxon>Bacillota</taxon>
        <taxon>Bacilli</taxon>
        <taxon>Bacillales</taxon>
        <taxon>Bacillaceae</taxon>
        <taxon>Psychrobacillus</taxon>
    </lineage>
</organism>
<evidence type="ECO:0000256" key="1">
    <source>
        <dbReference type="ARBA" id="ARBA00022741"/>
    </source>
</evidence>
<evidence type="ECO:0000256" key="3">
    <source>
        <dbReference type="ARBA" id="ARBA00023186"/>
    </source>
</evidence>
<evidence type="ECO:0000259" key="7">
    <source>
        <dbReference type="Pfam" id="PF07683"/>
    </source>
</evidence>
<dbReference type="OrthoDB" id="9808822at2"/>
<keyword evidence="2" id="KW-0378">Hydrolase</keyword>
<evidence type="ECO:0000256" key="5">
    <source>
        <dbReference type="ARBA" id="ARBA00049117"/>
    </source>
</evidence>
<evidence type="ECO:0000256" key="4">
    <source>
        <dbReference type="ARBA" id="ARBA00034320"/>
    </source>
</evidence>
<dbReference type="EMBL" id="CP031223">
    <property type="protein sequence ID" value="QFF97635.1"/>
    <property type="molecule type" value="Genomic_DNA"/>
</dbReference>
<name>A0A5J6SI78_9BACI</name>
<dbReference type="KEGG" id="psyo:PB01_01760"/>
<dbReference type="CDD" id="cd03112">
    <property type="entry name" value="CobW-like"/>
    <property type="match status" value="1"/>
</dbReference>
<dbReference type="Pfam" id="PF07683">
    <property type="entry name" value="CobW_C"/>
    <property type="match status" value="1"/>
</dbReference>
<feature type="domain" description="CobW/HypB/UreG nucleotide-binding" evidence="6">
    <location>
        <begin position="8"/>
        <end position="190"/>
    </location>
</feature>
<dbReference type="Pfam" id="PF02492">
    <property type="entry name" value="cobW"/>
    <property type="match status" value="1"/>
</dbReference>
<dbReference type="GO" id="GO:0016787">
    <property type="term" value="F:hydrolase activity"/>
    <property type="evidence" value="ECO:0007669"/>
    <property type="project" value="UniProtKB-KW"/>
</dbReference>
<dbReference type="InterPro" id="IPR051316">
    <property type="entry name" value="Zinc-reg_GTPase_activator"/>
</dbReference>
<evidence type="ECO:0000313" key="9">
    <source>
        <dbReference type="Proteomes" id="UP000325517"/>
    </source>
</evidence>
<protein>
    <submittedName>
        <fullName evidence="8">GTP-binding protein</fullName>
    </submittedName>
</protein>
<evidence type="ECO:0000256" key="2">
    <source>
        <dbReference type="ARBA" id="ARBA00022801"/>
    </source>
</evidence>
<dbReference type="InterPro" id="IPR036627">
    <property type="entry name" value="CobW-likC_sf"/>
</dbReference>
<feature type="domain" description="CobW C-terminal" evidence="7">
    <location>
        <begin position="242"/>
        <end position="316"/>
    </location>
</feature>
<sequence>MENNTKIPVYVISGFLGSGKTTVLLNMLEQCKKRGQQPGIILNELGEENVESHLFEDKKVFELLNGCICCTLQEDLKKTLDELVTEMEERPLDVLFIEGTGVANPLEIQEALLSKPYIDQFEVMSIITVLDSSHYLEFQSVFSSSAEVRKLMQEQMVCASLLLLNKTDLVPPKQLDKVKQKIAKIVGQEKQMVNSHYGKVEPKILFEKRFQSIAIGEQHSEITHHHHHHSTLQALKLEDLPAIQQKAFEKWLLQLPSGILRGKGIIEIENSSQLYSFQYASKKAQFVPISASSNKKPVIILIGMGLDNEQLNAHCKQLLQPK</sequence>
<dbReference type="SUPFAM" id="SSF90002">
    <property type="entry name" value="Hypothetical protein YjiA, C-terminal domain"/>
    <property type="match status" value="1"/>
</dbReference>
<dbReference type="Gene3D" id="3.40.50.300">
    <property type="entry name" value="P-loop containing nucleotide triphosphate hydrolases"/>
    <property type="match status" value="1"/>
</dbReference>
<dbReference type="InterPro" id="IPR011629">
    <property type="entry name" value="CobW-like_C"/>
</dbReference>
<reference evidence="8 9" key="1">
    <citation type="submission" date="2018-07" db="EMBL/GenBank/DDBJ databases">
        <title>Complete genome sequence of Psychrobacillus sp. PB01, isolated from iceberg, and comparative genome analysis of Psychrobacillus strains.</title>
        <authorList>
            <person name="Lee P.C."/>
        </authorList>
    </citation>
    <scope>NUCLEOTIDE SEQUENCE [LARGE SCALE GENOMIC DNA]</scope>
    <source>
        <strain evidence="8 9">PB01</strain>
    </source>
</reference>
<dbReference type="GO" id="GO:0005737">
    <property type="term" value="C:cytoplasm"/>
    <property type="evidence" value="ECO:0007669"/>
    <property type="project" value="TreeGrafter"/>
</dbReference>
<dbReference type="GO" id="GO:0000166">
    <property type="term" value="F:nucleotide binding"/>
    <property type="evidence" value="ECO:0007669"/>
    <property type="project" value="UniProtKB-KW"/>
</dbReference>
<dbReference type="PANTHER" id="PTHR13748">
    <property type="entry name" value="COBW-RELATED"/>
    <property type="match status" value="1"/>
</dbReference>
<evidence type="ECO:0000259" key="6">
    <source>
        <dbReference type="Pfam" id="PF02492"/>
    </source>
</evidence>
<keyword evidence="9" id="KW-1185">Reference proteome</keyword>
<evidence type="ECO:0000313" key="8">
    <source>
        <dbReference type="EMBL" id="QFF97635.1"/>
    </source>
</evidence>
<gene>
    <name evidence="8" type="ORF">PB01_01760</name>
</gene>
<comment type="similarity">
    <text evidence="4">Belongs to the SIMIBI class G3E GTPase family. ZNG1 subfamily.</text>
</comment>